<gene>
    <name evidence="2" type="ORF">B296_00007126</name>
</gene>
<evidence type="ECO:0000313" key="3">
    <source>
        <dbReference type="Proteomes" id="UP000287651"/>
    </source>
</evidence>
<dbReference type="EMBL" id="AMZH03010170">
    <property type="protein sequence ID" value="RRT55264.1"/>
    <property type="molecule type" value="Genomic_DNA"/>
</dbReference>
<evidence type="ECO:0000256" key="1">
    <source>
        <dbReference type="SAM" id="MobiDB-lite"/>
    </source>
</evidence>
<accession>A0A426YU67</accession>
<dbReference type="Proteomes" id="UP000287651">
    <property type="component" value="Unassembled WGS sequence"/>
</dbReference>
<comment type="caution">
    <text evidence="2">The sequence shown here is derived from an EMBL/GenBank/DDBJ whole genome shotgun (WGS) entry which is preliminary data.</text>
</comment>
<evidence type="ECO:0000313" key="2">
    <source>
        <dbReference type="EMBL" id="RRT55264.1"/>
    </source>
</evidence>
<proteinExistence type="predicted"/>
<sequence>MRTGHYWAVPPIGAVSTPLPPKIDRDRFWAVSAEGGRKKKREKKNLELDTALRLRDPLPAGDFFSPRGEKKRLPTWGEGMM</sequence>
<feature type="region of interest" description="Disordered" evidence="1">
    <location>
        <begin position="59"/>
        <end position="81"/>
    </location>
</feature>
<name>A0A426YU67_ENSVE</name>
<organism evidence="2 3">
    <name type="scientific">Ensete ventricosum</name>
    <name type="common">Abyssinian banana</name>
    <name type="synonym">Musa ensete</name>
    <dbReference type="NCBI Taxonomy" id="4639"/>
    <lineage>
        <taxon>Eukaryota</taxon>
        <taxon>Viridiplantae</taxon>
        <taxon>Streptophyta</taxon>
        <taxon>Embryophyta</taxon>
        <taxon>Tracheophyta</taxon>
        <taxon>Spermatophyta</taxon>
        <taxon>Magnoliopsida</taxon>
        <taxon>Liliopsida</taxon>
        <taxon>Zingiberales</taxon>
        <taxon>Musaceae</taxon>
        <taxon>Ensete</taxon>
    </lineage>
</organism>
<protein>
    <submittedName>
        <fullName evidence="2">Uncharacterized protein</fullName>
    </submittedName>
</protein>
<reference evidence="2 3" key="1">
    <citation type="journal article" date="2014" name="Agronomy (Basel)">
        <title>A Draft Genome Sequence for Ensete ventricosum, the Drought-Tolerant Tree Against Hunger.</title>
        <authorList>
            <person name="Harrison J."/>
            <person name="Moore K.A."/>
            <person name="Paszkiewicz K."/>
            <person name="Jones T."/>
            <person name="Grant M."/>
            <person name="Ambacheew D."/>
            <person name="Muzemil S."/>
            <person name="Studholme D.J."/>
        </authorList>
    </citation>
    <scope>NUCLEOTIDE SEQUENCE [LARGE SCALE GENOMIC DNA]</scope>
</reference>
<dbReference type="AlphaFoldDB" id="A0A426YU67"/>